<evidence type="ECO:0000256" key="1">
    <source>
        <dbReference type="ARBA" id="ARBA00022450"/>
    </source>
</evidence>
<dbReference type="InterPro" id="IPR020845">
    <property type="entry name" value="AMP-binding_CS"/>
</dbReference>
<dbReference type="InterPro" id="IPR009081">
    <property type="entry name" value="PP-bd_ACP"/>
</dbReference>
<evidence type="ECO:0000259" key="3">
    <source>
        <dbReference type="PROSITE" id="PS50075"/>
    </source>
</evidence>
<gene>
    <name evidence="4" type="ORF">WHR41_09674</name>
</gene>
<evidence type="ECO:0000313" key="4">
    <source>
        <dbReference type="EMBL" id="KAL1581733.1"/>
    </source>
</evidence>
<proteinExistence type="predicted"/>
<organism evidence="4 5">
    <name type="scientific">Cladosporium halotolerans</name>
    <dbReference type="NCBI Taxonomy" id="1052096"/>
    <lineage>
        <taxon>Eukaryota</taxon>
        <taxon>Fungi</taxon>
        <taxon>Dikarya</taxon>
        <taxon>Ascomycota</taxon>
        <taxon>Pezizomycotina</taxon>
        <taxon>Dothideomycetes</taxon>
        <taxon>Dothideomycetidae</taxon>
        <taxon>Cladosporiales</taxon>
        <taxon>Cladosporiaceae</taxon>
        <taxon>Cladosporium</taxon>
    </lineage>
</organism>
<dbReference type="PROSITE" id="PS50075">
    <property type="entry name" value="CARRIER"/>
    <property type="match status" value="1"/>
</dbReference>
<dbReference type="InterPro" id="IPR036291">
    <property type="entry name" value="NAD(P)-bd_dom_sf"/>
</dbReference>
<sequence length="1069" mass="116326">MSCDVLLSDIIKDRASRDPDAPFAKVPRGNAYRNGYRVVTNSALVAAVDHVADLIETTFGRGCNFERVAYLGLNDLRYTIVLLACIDTGHTVFFPSPRNSDEAHKALLESLGFSKLISTFPGPAGAEAVERAISTKLIIPTLDELLDVTPTRSPEKARRRTFAEARTDPIFILHTSGSTGIPKALTYTTEFVSRVYHAQSLVPTDGFESVNQTYQQGACIVTLPPFHIAGLAFTVLVPAYYGSIPIYPIAGTPPGLGVFLGALSATEADWAFVSPVLVNQIGRAPEILSRVASKLDRLFYTGGSVPSDSGTAVARKMGVDQVLGSSECAAFPLQRAKGPRHEEDWQHVHVHSAAKVEFRRDNADCYEMVQVRRLDEAAGGAGQRYQPVFCHFGDVKSYPTKDLFVKHASLPNTFTHMGRTDDIIVFLNGEKTNPTSFENQMAEHPHVQAALVVGQERQEAALLVEPTDAQPLSNIAKKELIDTIWPTVEKCNKLCLRHAKVSKTKILVVPSAKSFIRVGKGTVQRRRTVELFKDAIDGLYEEGEGAVGRSHPLTSNAPNMALTHEDAAVVVRRALADVGYEAQSPSTDFFQNGMDSLQAIQFGRALRSNLPQVSVEAGTIYDNPTVDSLAFALSRATLEESRSVVGMVDVEETLHVYQSKIDALFEPSGLMLKPPEEAEESTSTLVSEGAILLTGSTGALGSHLLNTLLERGTQMVYCLNRSKDSRNVQIESNRKRGLPLAFSEDRVKFFTADLALPQLGPRHTDFAELQRSVTRIIHNAWSVDFNKSLQSFADCLDGVVGLVGFAAASPRPVTVQFVSSIASARGTGQDQIVPEAVLDSTRGPASTGYGQSKDVAEKMLARASKVLGIRSMSVRVGQVSGDALRKRGWNRQEWLPSLVVSSLHLGVLPESLGCAEDGNEVRWIPVDSAARILHDMSGKTIATGGNETLNVVHPKPTPWAELLPAVQTVLDKVESERGGKPLEIVTYGEWCQKLKATSEMETLDSQTMSANPAVKLLPFFESLLSEKPMFGAFAIDRAMASSEFMRALEPLPSDCLQAWATKWIEGKDS</sequence>
<dbReference type="InterPro" id="IPR042099">
    <property type="entry name" value="ANL_N_sf"/>
</dbReference>
<dbReference type="PANTHER" id="PTHR43439:SF2">
    <property type="entry name" value="ENZYME, PUTATIVE (JCVI)-RELATED"/>
    <property type="match status" value="1"/>
</dbReference>
<dbReference type="Pfam" id="PF00501">
    <property type="entry name" value="AMP-binding"/>
    <property type="match status" value="1"/>
</dbReference>
<reference evidence="4 5" key="1">
    <citation type="journal article" date="2020" name="Microbiol. Resour. Announc.">
        <title>Draft Genome Sequence of a Cladosporium Species Isolated from the Mesophotic Ascidian Didemnum maculosum.</title>
        <authorList>
            <person name="Gioti A."/>
            <person name="Siaperas R."/>
            <person name="Nikolaivits E."/>
            <person name="Le Goff G."/>
            <person name="Ouazzani J."/>
            <person name="Kotoulas G."/>
            <person name="Topakas E."/>
        </authorList>
    </citation>
    <scope>NUCLEOTIDE SEQUENCE [LARGE SCALE GENOMIC DNA]</scope>
    <source>
        <strain evidence="4 5">TM138-S3</strain>
    </source>
</reference>
<dbReference type="Gene3D" id="1.10.1200.10">
    <property type="entry name" value="ACP-like"/>
    <property type="match status" value="1"/>
</dbReference>
<dbReference type="PROSITE" id="PS00455">
    <property type="entry name" value="AMP_BINDING"/>
    <property type="match status" value="1"/>
</dbReference>
<dbReference type="InterPro" id="IPR051414">
    <property type="entry name" value="Adenylate-forming_Reductase"/>
</dbReference>
<keyword evidence="2" id="KW-0597">Phosphoprotein</keyword>
<evidence type="ECO:0000313" key="5">
    <source>
        <dbReference type="Proteomes" id="UP000803884"/>
    </source>
</evidence>
<dbReference type="Gene3D" id="3.40.50.12780">
    <property type="entry name" value="N-terminal domain of ligase-like"/>
    <property type="match status" value="1"/>
</dbReference>
<dbReference type="RefSeq" id="XP_069224842.1">
    <property type="nucleotide sequence ID" value="XM_069378276.1"/>
</dbReference>
<dbReference type="EMBL" id="JAAQHG020000210">
    <property type="protein sequence ID" value="KAL1581733.1"/>
    <property type="molecule type" value="Genomic_DNA"/>
</dbReference>
<dbReference type="AlphaFoldDB" id="A0AB34KER6"/>
<dbReference type="GeneID" id="96011114"/>
<protein>
    <recommendedName>
        <fullName evidence="3">Carrier domain-containing protein</fullName>
    </recommendedName>
</protein>
<name>A0AB34KER6_9PEZI</name>
<dbReference type="SUPFAM" id="SSF56801">
    <property type="entry name" value="Acetyl-CoA synthetase-like"/>
    <property type="match status" value="1"/>
</dbReference>
<dbReference type="SUPFAM" id="SSF51735">
    <property type="entry name" value="NAD(P)-binding Rossmann-fold domains"/>
    <property type="match status" value="1"/>
</dbReference>
<dbReference type="Pfam" id="PF00550">
    <property type="entry name" value="PP-binding"/>
    <property type="match status" value="1"/>
</dbReference>
<comment type="caution">
    <text evidence="4">The sequence shown here is derived from an EMBL/GenBank/DDBJ whole genome shotgun (WGS) entry which is preliminary data.</text>
</comment>
<keyword evidence="5" id="KW-1185">Reference proteome</keyword>
<dbReference type="SMART" id="SM00823">
    <property type="entry name" value="PKS_PP"/>
    <property type="match status" value="1"/>
</dbReference>
<dbReference type="InterPro" id="IPR000873">
    <property type="entry name" value="AMP-dep_synth/lig_dom"/>
</dbReference>
<keyword evidence="1" id="KW-0596">Phosphopantetheine</keyword>
<dbReference type="GO" id="GO:0031177">
    <property type="term" value="F:phosphopantetheine binding"/>
    <property type="evidence" value="ECO:0007669"/>
    <property type="project" value="InterPro"/>
</dbReference>
<dbReference type="InterPro" id="IPR020806">
    <property type="entry name" value="PKS_PP-bd"/>
</dbReference>
<dbReference type="Pfam" id="PF07993">
    <property type="entry name" value="NAD_binding_4"/>
    <property type="match status" value="1"/>
</dbReference>
<dbReference type="SUPFAM" id="SSF47336">
    <property type="entry name" value="ACP-like"/>
    <property type="match status" value="1"/>
</dbReference>
<dbReference type="Proteomes" id="UP000803884">
    <property type="component" value="Unassembled WGS sequence"/>
</dbReference>
<dbReference type="InterPro" id="IPR013120">
    <property type="entry name" value="FAR_NAD-bd"/>
</dbReference>
<evidence type="ECO:0000256" key="2">
    <source>
        <dbReference type="ARBA" id="ARBA00022553"/>
    </source>
</evidence>
<dbReference type="PANTHER" id="PTHR43439">
    <property type="entry name" value="PHENYLACETATE-COENZYME A LIGASE"/>
    <property type="match status" value="1"/>
</dbReference>
<feature type="domain" description="Carrier" evidence="3">
    <location>
        <begin position="561"/>
        <end position="637"/>
    </location>
</feature>
<dbReference type="InterPro" id="IPR036736">
    <property type="entry name" value="ACP-like_sf"/>
</dbReference>
<dbReference type="Pfam" id="PF23562">
    <property type="entry name" value="AMP-binding_C_3"/>
    <property type="match status" value="1"/>
</dbReference>
<accession>A0AB34KER6</accession>
<dbReference type="Gene3D" id="3.40.50.720">
    <property type="entry name" value="NAD(P)-binding Rossmann-like Domain"/>
    <property type="match status" value="1"/>
</dbReference>